<dbReference type="AlphaFoldDB" id="A0A9P0QSU7"/>
<dbReference type="Gene3D" id="1.25.40.10">
    <property type="entry name" value="Tetratricopeptide repeat domain"/>
    <property type="match status" value="1"/>
</dbReference>
<organism evidence="1 2">
    <name type="scientific">[Candida] railenensis</name>
    <dbReference type="NCBI Taxonomy" id="45579"/>
    <lineage>
        <taxon>Eukaryota</taxon>
        <taxon>Fungi</taxon>
        <taxon>Dikarya</taxon>
        <taxon>Ascomycota</taxon>
        <taxon>Saccharomycotina</taxon>
        <taxon>Pichiomycetes</taxon>
        <taxon>Debaryomycetaceae</taxon>
        <taxon>Kurtzmaniella</taxon>
    </lineage>
</organism>
<sequence length="366" mass="41860">MKVYEALRAMSRPELKSILPSKRTLNRLLFDFDSRLSYRKAIPVLSTVYSNLDRPHEIRLPKSITGSDLMVQKNILATVRNKTNVINKNLVDLENELVEQAAELGDNDAITMLAFETLNSKSTSSAEDFAYAQELVKGLVDKKHPLVFKMLGDLAFFQKKQHASGVEYWKQFLELESDTVMASQVYSNLGVYYFSYMTPKPDLTLAKQNFEKSINVGELDKYTVIAHYYLGQLYAVVDPELGKYHLEVAASQGLKESFATLGFLEMNTFKEYVKAIEWFNLGNEVSNDLTCMVGKFDCYVNLKEYEKAGEVLGKLEGIEQQIKNVRVKRLIPKTEELEQSLNTNESTLKLFFETRKDSVETVRRNI</sequence>
<evidence type="ECO:0000313" key="1">
    <source>
        <dbReference type="EMBL" id="CAH2353969.1"/>
    </source>
</evidence>
<reference evidence="1" key="1">
    <citation type="submission" date="2022-03" db="EMBL/GenBank/DDBJ databases">
        <authorList>
            <person name="Legras J.-L."/>
            <person name="Devillers H."/>
            <person name="Grondin C."/>
        </authorList>
    </citation>
    <scope>NUCLEOTIDE SEQUENCE</scope>
    <source>
        <strain evidence="1">CLIB 1423</strain>
    </source>
</reference>
<proteinExistence type="predicted"/>
<gene>
    <name evidence="1" type="ORF">CLIB1423_13S03026</name>
</gene>
<accession>A0A9P0QSU7</accession>
<comment type="caution">
    <text evidence="1">The sequence shown here is derived from an EMBL/GenBank/DDBJ whole genome shotgun (WGS) entry which is preliminary data.</text>
</comment>
<dbReference type="SUPFAM" id="SSF81901">
    <property type="entry name" value="HCP-like"/>
    <property type="match status" value="1"/>
</dbReference>
<evidence type="ECO:0000313" key="2">
    <source>
        <dbReference type="Proteomes" id="UP000837801"/>
    </source>
</evidence>
<keyword evidence="2" id="KW-1185">Reference proteome</keyword>
<protein>
    <submittedName>
        <fullName evidence="1">Protein Mss2p, mitochondrial</fullName>
    </submittedName>
</protein>
<dbReference type="InterPro" id="IPR011990">
    <property type="entry name" value="TPR-like_helical_dom_sf"/>
</dbReference>
<dbReference type="OrthoDB" id="1658288at2759"/>
<dbReference type="Proteomes" id="UP000837801">
    <property type="component" value="Unassembled WGS sequence"/>
</dbReference>
<name>A0A9P0QSU7_9ASCO</name>
<dbReference type="EMBL" id="CAKXYY010000013">
    <property type="protein sequence ID" value="CAH2353969.1"/>
    <property type="molecule type" value="Genomic_DNA"/>
</dbReference>